<dbReference type="InterPro" id="IPR009078">
    <property type="entry name" value="Ferritin-like_SF"/>
</dbReference>
<gene>
    <name evidence="2" type="ORF">MKQ68_21700</name>
</gene>
<dbReference type="Proteomes" id="UP001162741">
    <property type="component" value="Chromosome"/>
</dbReference>
<evidence type="ECO:0000313" key="2">
    <source>
        <dbReference type="EMBL" id="UYQ92697.1"/>
    </source>
</evidence>
<dbReference type="InterPro" id="IPR012347">
    <property type="entry name" value="Ferritin-like"/>
</dbReference>
<feature type="compositionally biased region" description="Low complexity" evidence="1">
    <location>
        <begin position="1"/>
        <end position="27"/>
    </location>
</feature>
<accession>A0ABY6IZ79</accession>
<dbReference type="Gene3D" id="1.20.1260.10">
    <property type="match status" value="1"/>
</dbReference>
<sequence length="201" mass="22190">MATKTASKSTKATNGRSTTARSTPARSTAKKSMTSEMENSKFHELFVEQLKDIYWAEKHLVKALGKMQKAATTAELVDCISEHVEVTKGQVERLEQIFELLGKKPQGKKCPAMEGLIEEGEEVIADTEADSMVRDAGIIIASQKIEHYEIASYGCLRTLAQKMGHDEIADLLQQTLDEEKEADTLLTSVAENNVNEEALSE</sequence>
<dbReference type="PANTHER" id="PTHR30565:SF9">
    <property type="entry name" value="PROTEIN YCIF"/>
    <property type="match status" value="1"/>
</dbReference>
<dbReference type="RefSeq" id="WP_264280922.1">
    <property type="nucleotide sequence ID" value="NZ_CP107006.1"/>
</dbReference>
<proteinExistence type="predicted"/>
<dbReference type="SUPFAM" id="SSF47240">
    <property type="entry name" value="Ferritin-like"/>
    <property type="match status" value="1"/>
</dbReference>
<keyword evidence="3" id="KW-1185">Reference proteome</keyword>
<dbReference type="Pfam" id="PF05974">
    <property type="entry name" value="DUF892"/>
    <property type="match status" value="1"/>
</dbReference>
<evidence type="ECO:0000313" key="3">
    <source>
        <dbReference type="Proteomes" id="UP001162741"/>
    </source>
</evidence>
<dbReference type="InterPro" id="IPR010287">
    <property type="entry name" value="DUF892_YciF-like"/>
</dbReference>
<feature type="region of interest" description="Disordered" evidence="1">
    <location>
        <begin position="1"/>
        <end position="38"/>
    </location>
</feature>
<dbReference type="EMBL" id="CP107006">
    <property type="protein sequence ID" value="UYQ92697.1"/>
    <property type="molecule type" value="Genomic_DNA"/>
</dbReference>
<protein>
    <submittedName>
        <fullName evidence="2">Ferritin-like domain-containing protein</fullName>
    </submittedName>
</protein>
<name>A0ABY6IZ79_9BACT</name>
<dbReference type="InterPro" id="IPR047114">
    <property type="entry name" value="YciF"/>
</dbReference>
<dbReference type="CDD" id="cd07909">
    <property type="entry name" value="YciF"/>
    <property type="match status" value="1"/>
</dbReference>
<evidence type="ECO:0000256" key="1">
    <source>
        <dbReference type="SAM" id="MobiDB-lite"/>
    </source>
</evidence>
<reference evidence="2" key="1">
    <citation type="submission" date="2022-10" db="EMBL/GenBank/DDBJ databases">
        <title>Chitinophaga sp. nov., isolated from soil.</title>
        <authorList>
            <person name="Jeon C.O."/>
        </authorList>
    </citation>
    <scope>NUCLEOTIDE SEQUENCE</scope>
    <source>
        <strain evidence="2">R8</strain>
    </source>
</reference>
<organism evidence="2 3">
    <name type="scientific">Chitinophaga horti</name>
    <dbReference type="NCBI Taxonomy" id="2920382"/>
    <lineage>
        <taxon>Bacteria</taxon>
        <taxon>Pseudomonadati</taxon>
        <taxon>Bacteroidota</taxon>
        <taxon>Chitinophagia</taxon>
        <taxon>Chitinophagales</taxon>
        <taxon>Chitinophagaceae</taxon>
        <taxon>Chitinophaga</taxon>
    </lineage>
</organism>
<dbReference type="PANTHER" id="PTHR30565">
    <property type="entry name" value="PROTEIN YCIF"/>
    <property type="match status" value="1"/>
</dbReference>